<dbReference type="PANTHER" id="PTHR21089:SF1">
    <property type="entry name" value="BIFUNCTIONAL 3-DEHYDROQUINATE DEHYDRATASE_SHIKIMATE DEHYDROGENASE, CHLOROPLASTIC"/>
    <property type="match status" value="1"/>
</dbReference>
<dbReference type="GO" id="GO:0005829">
    <property type="term" value="C:cytosol"/>
    <property type="evidence" value="ECO:0007669"/>
    <property type="project" value="TreeGrafter"/>
</dbReference>
<feature type="non-terminal residue" evidence="2">
    <location>
        <position position="142"/>
    </location>
</feature>
<dbReference type="Pfam" id="PF08501">
    <property type="entry name" value="Shikimate_dh_N"/>
    <property type="match status" value="1"/>
</dbReference>
<dbReference type="GO" id="GO:0004764">
    <property type="term" value="F:shikimate 3-dehydrogenase (NADP+) activity"/>
    <property type="evidence" value="ECO:0007669"/>
    <property type="project" value="InterPro"/>
</dbReference>
<gene>
    <name evidence="2" type="ORF">METZ01_LOCUS369921</name>
</gene>
<reference evidence="2" key="1">
    <citation type="submission" date="2018-05" db="EMBL/GenBank/DDBJ databases">
        <authorList>
            <person name="Lanie J.A."/>
            <person name="Ng W.-L."/>
            <person name="Kazmierczak K.M."/>
            <person name="Andrzejewski T.M."/>
            <person name="Davidsen T.M."/>
            <person name="Wayne K.J."/>
            <person name="Tettelin H."/>
            <person name="Glass J.I."/>
            <person name="Rusch D."/>
            <person name="Podicherti R."/>
            <person name="Tsui H.-C.T."/>
            <person name="Winkler M.E."/>
        </authorList>
    </citation>
    <scope>NUCLEOTIDE SEQUENCE</scope>
</reference>
<protein>
    <recommendedName>
        <fullName evidence="1">Shikimate dehydrogenase substrate binding N-terminal domain-containing protein</fullName>
    </recommendedName>
</protein>
<dbReference type="InterPro" id="IPR036291">
    <property type="entry name" value="NAD(P)-bd_dom_sf"/>
</dbReference>
<dbReference type="Gene3D" id="3.40.50.720">
    <property type="entry name" value="NAD(P)-binding Rossmann-like Domain"/>
    <property type="match status" value="1"/>
</dbReference>
<organism evidence="2">
    <name type="scientific">marine metagenome</name>
    <dbReference type="NCBI Taxonomy" id="408172"/>
    <lineage>
        <taxon>unclassified sequences</taxon>
        <taxon>metagenomes</taxon>
        <taxon>ecological metagenomes</taxon>
    </lineage>
</organism>
<dbReference type="SUPFAM" id="SSF51735">
    <property type="entry name" value="NAD(P)-binding Rossmann-fold domains"/>
    <property type="match status" value="1"/>
</dbReference>
<dbReference type="Gene3D" id="3.40.50.10860">
    <property type="entry name" value="Leucine Dehydrogenase, chain A, domain 1"/>
    <property type="match status" value="1"/>
</dbReference>
<feature type="domain" description="Shikimate dehydrogenase substrate binding N-terminal" evidence="1">
    <location>
        <begin position="7"/>
        <end position="89"/>
    </location>
</feature>
<proteinExistence type="predicted"/>
<dbReference type="AlphaFoldDB" id="A0A382T6F4"/>
<dbReference type="InterPro" id="IPR046346">
    <property type="entry name" value="Aminoacid_DH-like_N_sf"/>
</dbReference>
<dbReference type="SUPFAM" id="SSF53223">
    <property type="entry name" value="Aminoacid dehydrogenase-like, N-terminal domain"/>
    <property type="match status" value="1"/>
</dbReference>
<dbReference type="GO" id="GO:0019632">
    <property type="term" value="P:shikimate metabolic process"/>
    <property type="evidence" value="ECO:0007669"/>
    <property type="project" value="TreeGrafter"/>
</dbReference>
<sequence length="142" mass="15339">MPVALGIIGYPINHSISPIFQQAALDHMGFQADYRASEVPPEGLAGFLKTLREEKYLGINVTVPHKIAVIPYLDEMDPTAIAAGAVNTILNLNGKLVGHNTDTYGFLQGLKIERRFECRDKKVLVLGAGGAARGVLQALVQE</sequence>
<dbReference type="EMBL" id="UINC01133876">
    <property type="protein sequence ID" value="SVD17067.1"/>
    <property type="molecule type" value="Genomic_DNA"/>
</dbReference>
<dbReference type="PANTHER" id="PTHR21089">
    <property type="entry name" value="SHIKIMATE DEHYDROGENASE"/>
    <property type="match status" value="1"/>
</dbReference>
<dbReference type="GO" id="GO:0009423">
    <property type="term" value="P:chorismate biosynthetic process"/>
    <property type="evidence" value="ECO:0007669"/>
    <property type="project" value="TreeGrafter"/>
</dbReference>
<evidence type="ECO:0000259" key="1">
    <source>
        <dbReference type="Pfam" id="PF08501"/>
    </source>
</evidence>
<name>A0A382T6F4_9ZZZZ</name>
<dbReference type="GO" id="GO:0050661">
    <property type="term" value="F:NADP binding"/>
    <property type="evidence" value="ECO:0007669"/>
    <property type="project" value="TreeGrafter"/>
</dbReference>
<evidence type="ECO:0000313" key="2">
    <source>
        <dbReference type="EMBL" id="SVD17067.1"/>
    </source>
</evidence>
<accession>A0A382T6F4</accession>
<dbReference type="InterPro" id="IPR013708">
    <property type="entry name" value="Shikimate_DH-bd_N"/>
</dbReference>
<dbReference type="InterPro" id="IPR022893">
    <property type="entry name" value="Shikimate_DH_fam"/>
</dbReference>